<accession>A0ABV5GHD5</accession>
<feature type="domain" description="TonB-dependent receptor plug" evidence="9">
    <location>
        <begin position="115"/>
        <end position="242"/>
    </location>
</feature>
<dbReference type="EMBL" id="JBHMFB010000044">
    <property type="protein sequence ID" value="MFB9090538.1"/>
    <property type="molecule type" value="Genomic_DNA"/>
</dbReference>
<comment type="similarity">
    <text evidence="7">Belongs to the TonB-dependent receptor family.</text>
</comment>
<dbReference type="NCBIfam" id="TIGR04056">
    <property type="entry name" value="OMP_RagA_SusC"/>
    <property type="match status" value="1"/>
</dbReference>
<dbReference type="InterPro" id="IPR008969">
    <property type="entry name" value="CarboxyPept-like_regulatory"/>
</dbReference>
<dbReference type="Gene3D" id="2.170.130.10">
    <property type="entry name" value="TonB-dependent receptor, plug domain"/>
    <property type="match status" value="1"/>
</dbReference>
<name>A0ABV5GHD5_9FLAO</name>
<dbReference type="InterPro" id="IPR036942">
    <property type="entry name" value="Beta-barrel_TonB_sf"/>
</dbReference>
<keyword evidence="3 7" id="KW-1134">Transmembrane beta strand</keyword>
<dbReference type="InterPro" id="IPR039426">
    <property type="entry name" value="TonB-dep_rcpt-like"/>
</dbReference>
<evidence type="ECO:0000259" key="9">
    <source>
        <dbReference type="Pfam" id="PF07715"/>
    </source>
</evidence>
<keyword evidence="5 7" id="KW-0472">Membrane</keyword>
<keyword evidence="8" id="KW-0732">Signal</keyword>
<organism evidence="10 11">
    <name type="scientific">Flavobacterium paronense</name>
    <dbReference type="NCBI Taxonomy" id="1392775"/>
    <lineage>
        <taxon>Bacteria</taxon>
        <taxon>Pseudomonadati</taxon>
        <taxon>Bacteroidota</taxon>
        <taxon>Flavobacteriia</taxon>
        <taxon>Flavobacteriales</taxon>
        <taxon>Flavobacteriaceae</taxon>
        <taxon>Flavobacterium</taxon>
    </lineage>
</organism>
<protein>
    <submittedName>
        <fullName evidence="10">SusC/RagA family TonB-linked outer membrane protein</fullName>
    </submittedName>
</protein>
<dbReference type="InterPro" id="IPR012910">
    <property type="entry name" value="Plug_dom"/>
</dbReference>
<evidence type="ECO:0000256" key="5">
    <source>
        <dbReference type="ARBA" id="ARBA00023136"/>
    </source>
</evidence>
<dbReference type="NCBIfam" id="TIGR04057">
    <property type="entry name" value="SusC_RagA_signa"/>
    <property type="match status" value="1"/>
</dbReference>
<evidence type="ECO:0000256" key="3">
    <source>
        <dbReference type="ARBA" id="ARBA00022452"/>
    </source>
</evidence>
<keyword evidence="2 7" id="KW-0813">Transport</keyword>
<dbReference type="Gene3D" id="2.60.40.1120">
    <property type="entry name" value="Carboxypeptidase-like, regulatory domain"/>
    <property type="match status" value="1"/>
</dbReference>
<proteinExistence type="inferred from homology"/>
<dbReference type="Gene3D" id="2.40.170.20">
    <property type="entry name" value="TonB-dependent receptor, beta-barrel domain"/>
    <property type="match status" value="1"/>
</dbReference>
<dbReference type="InterPro" id="IPR023997">
    <property type="entry name" value="TonB-dep_OMP_SusC/RagA_CS"/>
</dbReference>
<evidence type="ECO:0000256" key="6">
    <source>
        <dbReference type="ARBA" id="ARBA00023237"/>
    </source>
</evidence>
<dbReference type="SUPFAM" id="SSF49464">
    <property type="entry name" value="Carboxypeptidase regulatory domain-like"/>
    <property type="match status" value="1"/>
</dbReference>
<evidence type="ECO:0000256" key="8">
    <source>
        <dbReference type="SAM" id="SignalP"/>
    </source>
</evidence>
<dbReference type="SUPFAM" id="SSF56935">
    <property type="entry name" value="Porins"/>
    <property type="match status" value="1"/>
</dbReference>
<sequence>MKTKLHGFLTLFIALLVQISFAQDRVVSGVVSDNSGLPIPGVNVLVKGTKLGTQTDFDGKFSIKATPTQTLVFNFVGMKTQEIVASASTVNVKMKDDAVELEGVVVTALGVKRDKKSLGYATQEVKGTDLNAGGTGGNVLNDLSGKVAGVQIRRNNNFGGSTDVVGRGIRNLTGGNQMLIVIDGVPVNNSNTNTTSQRNGRGTSFDYGSTASDINPADIESVNVLKGPAASALYGYQAGNGVLMITTKKGKSGKKGMGVTVSSEIIVGSVDKSTFVKYQNKYGAGYGLYYGPDEDAYFNQADIDGDGTQDDLVPFYEDASFGAPFDNHLVYQWDAFTPYSPNFGKKTEWKNAKNGPISFFETPVSLNNSISLEDGNDKSNFLINFSNLKQNGLMPNSELKKNNFSAKFNHKFTEKLSASVFASFISQNTVGRNSTGYNDNIMSNFRQWWQTNVDLKSLEQVYNASGGQNVTWNIKSPTDLTPAYWDNPYFQRYKNYSSDSRDRFLGYINLDYKINSWLSALTRISNDSYSELQEERRAQGSVAAEFGINRLDEASGYQRYNRTYRENNYDLIFNAYKDYGKFDVRALAGGTIKRVGSSSILSSTQGGLLLPGIYSLSNSVGTLPSPVERNINGGGVNSYYGQLTLGYKKLAYLEGTVRRDAFASLPIDNNVLTTKSISGSLIFSELLKQSWLNFGKIRVAYAESPLENPTQSLIDTYDRVDPFDTSYLYSVNSIKNNPNLQPVKTDTKEIGIELNMFNKRLFVDFSMYKSLTVDQIFNVPFSTSTGYNSRVVNSGSVQNKGFELQVTGTPVRTKDFSWDVTLNWSSNRNEVISLNEGITNLQLGSFQGGVTINAEVGQPYGVIKGTDFTYLDGQRVVGANGRYVLNNSSNNNIGNVTPDWIGGIRNKFNYKNLSFSFLIDMQKGGDIFSLDRSYGLATGLYDETAALNDLGNPIRDAVTSGADSGGIILPGVLADGTPNTTRAPGPQYFGNSFGYRRQPNKAFVYDASYIKLREVAISYDLPKKWTDKLSIDGIKFSVVGTNLWIIKKNLPDADPESGLGSGNLSSGYSVGSLPTTRNIGCNLTFKF</sequence>
<dbReference type="InterPro" id="IPR023996">
    <property type="entry name" value="TonB-dep_OMP_SusC/RagA"/>
</dbReference>
<feature type="signal peptide" evidence="8">
    <location>
        <begin position="1"/>
        <end position="22"/>
    </location>
</feature>
<gene>
    <name evidence="10" type="ORF">ACFFUU_13060</name>
</gene>
<feature type="chain" id="PRO_5045925886" evidence="8">
    <location>
        <begin position="23"/>
        <end position="1087"/>
    </location>
</feature>
<comment type="subcellular location">
    <subcellularLocation>
        <location evidence="1 7">Cell outer membrane</location>
        <topology evidence="1 7">Multi-pass membrane protein</topology>
    </subcellularLocation>
</comment>
<evidence type="ECO:0000256" key="4">
    <source>
        <dbReference type="ARBA" id="ARBA00022692"/>
    </source>
</evidence>
<dbReference type="InterPro" id="IPR037066">
    <property type="entry name" value="Plug_dom_sf"/>
</dbReference>
<evidence type="ECO:0000313" key="10">
    <source>
        <dbReference type="EMBL" id="MFB9090538.1"/>
    </source>
</evidence>
<keyword evidence="6 7" id="KW-0998">Cell outer membrane</keyword>
<dbReference type="Pfam" id="PF13715">
    <property type="entry name" value="CarbopepD_reg_2"/>
    <property type="match status" value="1"/>
</dbReference>
<dbReference type="Pfam" id="PF07715">
    <property type="entry name" value="Plug"/>
    <property type="match status" value="1"/>
</dbReference>
<evidence type="ECO:0000256" key="7">
    <source>
        <dbReference type="PROSITE-ProRule" id="PRU01360"/>
    </source>
</evidence>
<keyword evidence="11" id="KW-1185">Reference proteome</keyword>
<keyword evidence="4 7" id="KW-0812">Transmembrane</keyword>
<dbReference type="RefSeq" id="WP_290284587.1">
    <property type="nucleotide sequence ID" value="NZ_JAUFQN010000019.1"/>
</dbReference>
<dbReference type="Proteomes" id="UP001589576">
    <property type="component" value="Unassembled WGS sequence"/>
</dbReference>
<evidence type="ECO:0000256" key="1">
    <source>
        <dbReference type="ARBA" id="ARBA00004571"/>
    </source>
</evidence>
<evidence type="ECO:0000256" key="2">
    <source>
        <dbReference type="ARBA" id="ARBA00022448"/>
    </source>
</evidence>
<reference evidence="10 11" key="1">
    <citation type="submission" date="2024-09" db="EMBL/GenBank/DDBJ databases">
        <authorList>
            <person name="Sun Q."/>
            <person name="Mori K."/>
        </authorList>
    </citation>
    <scope>NUCLEOTIDE SEQUENCE [LARGE SCALE GENOMIC DNA]</scope>
    <source>
        <strain evidence="10 11">CECT 8460</strain>
    </source>
</reference>
<dbReference type="PROSITE" id="PS52016">
    <property type="entry name" value="TONB_DEPENDENT_REC_3"/>
    <property type="match status" value="1"/>
</dbReference>
<evidence type="ECO:0000313" key="11">
    <source>
        <dbReference type="Proteomes" id="UP001589576"/>
    </source>
</evidence>
<comment type="caution">
    <text evidence="10">The sequence shown here is derived from an EMBL/GenBank/DDBJ whole genome shotgun (WGS) entry which is preliminary data.</text>
</comment>